<name>X1DCS9_9ZZZZ</name>
<reference evidence="1" key="1">
    <citation type="journal article" date="2014" name="Front. Microbiol.">
        <title>High frequency of phylogenetically diverse reductive dehalogenase-homologous genes in deep subseafloor sedimentary metagenomes.</title>
        <authorList>
            <person name="Kawai M."/>
            <person name="Futagami T."/>
            <person name="Toyoda A."/>
            <person name="Takaki Y."/>
            <person name="Nishi S."/>
            <person name="Hori S."/>
            <person name="Arai W."/>
            <person name="Tsubouchi T."/>
            <person name="Morono Y."/>
            <person name="Uchiyama I."/>
            <person name="Ito T."/>
            <person name="Fujiyama A."/>
            <person name="Inagaki F."/>
            <person name="Takami H."/>
        </authorList>
    </citation>
    <scope>NUCLEOTIDE SEQUENCE</scope>
    <source>
        <strain evidence="1">Expedition CK06-06</strain>
    </source>
</reference>
<dbReference type="AlphaFoldDB" id="X1DCS9"/>
<evidence type="ECO:0000313" key="1">
    <source>
        <dbReference type="EMBL" id="GAH06120.1"/>
    </source>
</evidence>
<protein>
    <submittedName>
        <fullName evidence="1">Uncharacterized protein</fullName>
    </submittedName>
</protein>
<accession>X1DCS9</accession>
<gene>
    <name evidence="1" type="ORF">S01H4_60766</name>
</gene>
<comment type="caution">
    <text evidence="1">The sequence shown here is derived from an EMBL/GenBank/DDBJ whole genome shotgun (WGS) entry which is preliminary data.</text>
</comment>
<organism evidence="1">
    <name type="scientific">marine sediment metagenome</name>
    <dbReference type="NCBI Taxonomy" id="412755"/>
    <lineage>
        <taxon>unclassified sequences</taxon>
        <taxon>metagenomes</taxon>
        <taxon>ecological metagenomes</taxon>
    </lineage>
</organism>
<dbReference type="EMBL" id="BART01035899">
    <property type="protein sequence ID" value="GAH06120.1"/>
    <property type="molecule type" value="Genomic_DNA"/>
</dbReference>
<proteinExistence type="predicted"/>
<feature type="non-terminal residue" evidence="1">
    <location>
        <position position="165"/>
    </location>
</feature>
<sequence>MSPFQKQFEIDSVSVKADPLGDDPIDNTSAAYNYWYAPENSFGISSTKTVNWSYFKQLFLKHTDWMLEYKRYDYSEWMDDSDYLTIERSWNDTGYWKFNLILDVPVDIYSARFTFGIDISCLQYVERSGHEIWLNYTANITETYSVMFNWSDIASIPNLVITKGT</sequence>